<dbReference type="InterPro" id="IPR049551">
    <property type="entry name" value="PKS_DH_C"/>
</dbReference>
<accession>A0ABT5ZCW7</accession>
<evidence type="ECO:0000256" key="2">
    <source>
        <dbReference type="ARBA" id="ARBA00023268"/>
    </source>
</evidence>
<feature type="domain" description="PKS/mFAS DH" evidence="4">
    <location>
        <begin position="72"/>
        <end position="349"/>
    </location>
</feature>
<dbReference type="InterPro" id="IPR042104">
    <property type="entry name" value="PKS_dehydratase_sf"/>
</dbReference>
<dbReference type="EMBL" id="JARHTQ010000082">
    <property type="protein sequence ID" value="MDF2261624.1"/>
    <property type="molecule type" value="Genomic_DNA"/>
</dbReference>
<name>A0ABT5ZCW7_9ACTN</name>
<dbReference type="RefSeq" id="WP_275823451.1">
    <property type="nucleotide sequence ID" value="NZ_BAAANM010000084.1"/>
</dbReference>
<dbReference type="PANTHER" id="PTHR43775:SF51">
    <property type="entry name" value="INACTIVE PHENOLPHTHIOCEROL SYNTHESIS POLYKETIDE SYNTHASE TYPE I PKS1-RELATED"/>
    <property type="match status" value="1"/>
</dbReference>
<evidence type="ECO:0000313" key="6">
    <source>
        <dbReference type="Proteomes" id="UP001220022"/>
    </source>
</evidence>
<dbReference type="Gene3D" id="3.10.129.110">
    <property type="entry name" value="Polyketide synthase dehydratase"/>
    <property type="match status" value="1"/>
</dbReference>
<reference evidence="5 6" key="1">
    <citation type="submission" date="2023-03" db="EMBL/GenBank/DDBJ databases">
        <title>Draft genome sequence of type strain Streptomyces ferralitis JCM 14344.</title>
        <authorList>
            <person name="Klaysubun C."/>
            <person name="Duangmal K."/>
        </authorList>
    </citation>
    <scope>NUCLEOTIDE SEQUENCE [LARGE SCALE GENOMIC DNA]</scope>
    <source>
        <strain evidence="5 6">JCM 14344</strain>
    </source>
</reference>
<proteinExistence type="predicted"/>
<feature type="non-terminal residue" evidence="5">
    <location>
        <position position="664"/>
    </location>
</feature>
<dbReference type="CDD" id="cd05195">
    <property type="entry name" value="enoyl_red"/>
    <property type="match status" value="1"/>
</dbReference>
<evidence type="ECO:0000256" key="1">
    <source>
        <dbReference type="ARBA" id="ARBA00022679"/>
    </source>
</evidence>
<dbReference type="SMART" id="SM00829">
    <property type="entry name" value="PKS_ER"/>
    <property type="match status" value="1"/>
</dbReference>
<dbReference type="Pfam" id="PF22953">
    <property type="entry name" value="SpnB_Rossmann"/>
    <property type="match status" value="1"/>
</dbReference>
<dbReference type="Gene3D" id="3.40.50.11460">
    <property type="match status" value="1"/>
</dbReference>
<feature type="active site" description="Proton donor; for dehydratase activity" evidence="3">
    <location>
        <position position="272"/>
    </location>
</feature>
<dbReference type="InterPro" id="IPR036291">
    <property type="entry name" value="NAD(P)-bd_dom_sf"/>
</dbReference>
<dbReference type="InterPro" id="IPR020843">
    <property type="entry name" value="ER"/>
</dbReference>
<dbReference type="InterPro" id="IPR049552">
    <property type="entry name" value="PKS_DH_N"/>
</dbReference>
<protein>
    <submittedName>
        <fullName evidence="5">Polyketide synthase dehydratase domain-containing protein</fullName>
    </submittedName>
</protein>
<dbReference type="InterPro" id="IPR020807">
    <property type="entry name" value="PKS_DH"/>
</dbReference>
<comment type="caution">
    <text evidence="5">The sequence shown here is derived from an EMBL/GenBank/DDBJ whole genome shotgun (WGS) entry which is preliminary data.</text>
</comment>
<dbReference type="Pfam" id="PF21089">
    <property type="entry name" value="PKS_DH_N"/>
    <property type="match status" value="1"/>
</dbReference>
<dbReference type="InterPro" id="IPR013154">
    <property type="entry name" value="ADH-like_N"/>
</dbReference>
<dbReference type="Pfam" id="PF08240">
    <property type="entry name" value="ADH_N"/>
    <property type="match status" value="1"/>
</dbReference>
<dbReference type="PROSITE" id="PS52019">
    <property type="entry name" value="PKS_MFAS_DH"/>
    <property type="match status" value="1"/>
</dbReference>
<dbReference type="PANTHER" id="PTHR43775">
    <property type="entry name" value="FATTY ACID SYNTHASE"/>
    <property type="match status" value="1"/>
</dbReference>
<dbReference type="SUPFAM" id="SSF50129">
    <property type="entry name" value="GroES-like"/>
    <property type="match status" value="1"/>
</dbReference>
<dbReference type="InterPro" id="IPR049900">
    <property type="entry name" value="PKS_mFAS_DH"/>
</dbReference>
<keyword evidence="2" id="KW-0511">Multifunctional enzyme</keyword>
<evidence type="ECO:0000259" key="4">
    <source>
        <dbReference type="PROSITE" id="PS52019"/>
    </source>
</evidence>
<feature type="region of interest" description="C-terminal hotdog fold" evidence="3">
    <location>
        <begin position="211"/>
        <end position="349"/>
    </location>
</feature>
<keyword evidence="1" id="KW-0808">Transferase</keyword>
<sequence>MRKDRDGIQSALTAAGELFVQGVPVSWDGLFAGRRPGWVDLPTYAFQRRRYWPEGGAVAADVAAAGLVSAEHPLLGAVVSLPEGGGVVFTSRLSVGAQPWLADHAVQGVVLFPGTGFVELVVHAADVVGGGRVSELIVEAPLVLPERGGVQVQVVVGELVDRRRPVTVYARPDAGGEKAWFRHASGVVDDTTAAEAAGFSTLAGVWPPVGAEALDTDGIYERIAGEGFVYGPSFQGLTRAWRRDGQVFAEVVLPEPQSGRASGFGLHPALLDAVLHASLFVDLEPAEFGRLPFSFGDVVLHASGATRARACLTQTGPDSLSVAVADAAGGAVLSLGSLVVRPLTPQALTAASDGQDETVLAVEWTPLDAPSPVLDDWAGVAAAVVAGPEPEVAWLPGALVHEHVDRVESDSALPLVVAVSGGDSPIDGAHRSSWWMLAQLQAWLTGDRDLIVLTSGAVAVGPGEAVTDLGAAAVWGLVRSAQAENPGRITLIDADAATGMSAGLLAVARDTGEPQLAVRAGKLHAARLTRADTGLAVPQADAWHLDSSAKGTLENLRLVPFPSAARPLESGEIRIGVHTAGLNFRDVLNALGMYPGEAGPLGGEVAGVVTEVGPDVSDLRVGDRVMGITDGGFGSVVVTDRRLVVPIPAGWSFATAASMPTVFL</sequence>
<dbReference type="Gene3D" id="3.30.70.3290">
    <property type="match status" value="1"/>
</dbReference>
<dbReference type="Pfam" id="PF14765">
    <property type="entry name" value="PS-DH"/>
    <property type="match status" value="1"/>
</dbReference>
<dbReference type="SMART" id="SM00826">
    <property type="entry name" value="PKS_DH"/>
    <property type="match status" value="1"/>
</dbReference>
<dbReference type="SUPFAM" id="SSF51735">
    <property type="entry name" value="NAD(P)-binding Rossmann-fold domains"/>
    <property type="match status" value="1"/>
</dbReference>
<evidence type="ECO:0000313" key="5">
    <source>
        <dbReference type="EMBL" id="MDF2261624.1"/>
    </source>
</evidence>
<organism evidence="5 6">
    <name type="scientific">Streptantibioticus ferralitis</name>
    <dbReference type="NCBI Taxonomy" id="236510"/>
    <lineage>
        <taxon>Bacteria</taxon>
        <taxon>Bacillati</taxon>
        <taxon>Actinomycetota</taxon>
        <taxon>Actinomycetes</taxon>
        <taxon>Kitasatosporales</taxon>
        <taxon>Streptomycetaceae</taxon>
        <taxon>Streptantibioticus</taxon>
    </lineage>
</organism>
<feature type="region of interest" description="N-terminal hotdog fold" evidence="3">
    <location>
        <begin position="72"/>
        <end position="195"/>
    </location>
</feature>
<feature type="active site" description="Proton acceptor; for dehydratase activity" evidence="3">
    <location>
        <position position="104"/>
    </location>
</feature>
<keyword evidence="6" id="KW-1185">Reference proteome</keyword>
<dbReference type="InterPro" id="IPR011032">
    <property type="entry name" value="GroES-like_sf"/>
</dbReference>
<dbReference type="InterPro" id="IPR055123">
    <property type="entry name" value="SpnB-like_Rossmann"/>
</dbReference>
<dbReference type="Proteomes" id="UP001220022">
    <property type="component" value="Unassembled WGS sequence"/>
</dbReference>
<gene>
    <name evidence="5" type="ORF">P2L57_39740</name>
</gene>
<dbReference type="Gene3D" id="3.90.180.10">
    <property type="entry name" value="Medium-chain alcohol dehydrogenases, catalytic domain"/>
    <property type="match status" value="1"/>
</dbReference>
<dbReference type="InterPro" id="IPR050091">
    <property type="entry name" value="PKS_NRPS_Biosynth_Enz"/>
</dbReference>
<evidence type="ECO:0000256" key="3">
    <source>
        <dbReference type="PROSITE-ProRule" id="PRU01363"/>
    </source>
</evidence>